<evidence type="ECO:0000256" key="4">
    <source>
        <dbReference type="ARBA" id="ARBA00022692"/>
    </source>
</evidence>
<dbReference type="GO" id="GO:0055085">
    <property type="term" value="P:transmembrane transport"/>
    <property type="evidence" value="ECO:0007669"/>
    <property type="project" value="InterPro"/>
</dbReference>
<dbReference type="Gene3D" id="1.10.3720.10">
    <property type="entry name" value="MetI-like"/>
    <property type="match status" value="1"/>
</dbReference>
<dbReference type="InterPro" id="IPR035906">
    <property type="entry name" value="MetI-like_sf"/>
</dbReference>
<evidence type="ECO:0000256" key="5">
    <source>
        <dbReference type="ARBA" id="ARBA00022989"/>
    </source>
</evidence>
<accession>A0A3G3IGC3</accession>
<evidence type="ECO:0000256" key="6">
    <source>
        <dbReference type="ARBA" id="ARBA00023136"/>
    </source>
</evidence>
<keyword evidence="5 7" id="KW-1133">Transmembrane helix</keyword>
<evidence type="ECO:0000313" key="10">
    <source>
        <dbReference type="Proteomes" id="UP000273278"/>
    </source>
</evidence>
<evidence type="ECO:0000259" key="8">
    <source>
        <dbReference type="PROSITE" id="PS50928"/>
    </source>
</evidence>
<evidence type="ECO:0000313" key="9">
    <source>
        <dbReference type="EMBL" id="AYQ54923.1"/>
    </source>
</evidence>
<keyword evidence="4 7" id="KW-0812">Transmembrane</keyword>
<dbReference type="InterPro" id="IPR000515">
    <property type="entry name" value="MetI-like"/>
</dbReference>
<protein>
    <submittedName>
        <fullName evidence="9">ABC transporter permease</fullName>
    </submittedName>
</protein>
<proteinExistence type="inferred from homology"/>
<dbReference type="GeneID" id="41321556"/>
<keyword evidence="2 7" id="KW-0813">Transport</keyword>
<dbReference type="CDD" id="cd06261">
    <property type="entry name" value="TM_PBP2"/>
    <property type="match status" value="1"/>
</dbReference>
<dbReference type="Proteomes" id="UP000273278">
    <property type="component" value="Chromosome"/>
</dbReference>
<feature type="transmembrane region" description="Helical" evidence="7">
    <location>
        <begin position="20"/>
        <end position="39"/>
    </location>
</feature>
<feature type="transmembrane region" description="Helical" evidence="7">
    <location>
        <begin position="236"/>
        <end position="257"/>
    </location>
</feature>
<feature type="domain" description="ABC transmembrane type-1" evidence="8">
    <location>
        <begin position="74"/>
        <end position="254"/>
    </location>
</feature>
<feature type="transmembrane region" description="Helical" evidence="7">
    <location>
        <begin position="112"/>
        <end position="134"/>
    </location>
</feature>
<feature type="transmembrane region" description="Helical" evidence="7">
    <location>
        <begin position="140"/>
        <end position="158"/>
    </location>
</feature>
<name>A0A3G3IGC3_9ARCH</name>
<evidence type="ECO:0000256" key="1">
    <source>
        <dbReference type="ARBA" id="ARBA00004651"/>
    </source>
</evidence>
<evidence type="ECO:0000256" key="3">
    <source>
        <dbReference type="ARBA" id="ARBA00022475"/>
    </source>
</evidence>
<dbReference type="Pfam" id="PF00528">
    <property type="entry name" value="BPD_transp_1"/>
    <property type="match status" value="1"/>
</dbReference>
<organism evidence="9 10">
    <name type="scientific">Methanomethylophilus alvi</name>
    <dbReference type="NCBI Taxonomy" id="1291540"/>
    <lineage>
        <taxon>Archaea</taxon>
        <taxon>Methanobacteriati</taxon>
        <taxon>Thermoplasmatota</taxon>
        <taxon>Thermoplasmata</taxon>
        <taxon>Methanomassiliicoccales</taxon>
        <taxon>Methanomethylophilaceae</taxon>
        <taxon>Methanomethylophilus</taxon>
    </lineage>
</organism>
<dbReference type="PROSITE" id="PS50928">
    <property type="entry name" value="ABC_TM1"/>
    <property type="match status" value="1"/>
</dbReference>
<keyword evidence="3" id="KW-1003">Cell membrane</keyword>
<sequence length="269" mass="29301">MMFKYDKHNKYHRLLRQILIIAVSLVIFVEAWWVVSIIADVSTVPTPAQTWNALIDLIQNGDSMTNNKTLWSYIGSSMSTFLKGFGLALLVAVPLGLILGKFESLRSFSTPIIEILRPIAPIAWAPIFMVAIGYDLGPMLVVFVGIFFPLLTNVIFGVSKIDSKLVDASKTLGASDTQIFIKVMVPSTIPYIMNGIKVGLGIGWMCIVAAELYASPLGGIGFYLSEQATAGYWPSAYAAIAVIAVLGLLTTGVAEYIHKMVSKRMGMDV</sequence>
<dbReference type="GO" id="GO:0005886">
    <property type="term" value="C:plasma membrane"/>
    <property type="evidence" value="ECO:0007669"/>
    <property type="project" value="UniProtKB-SubCell"/>
</dbReference>
<dbReference type="RefSeq" id="WP_015504653.1">
    <property type="nucleotide sequence ID" value="NZ_CAYARL010000007.1"/>
</dbReference>
<evidence type="ECO:0000256" key="2">
    <source>
        <dbReference type="ARBA" id="ARBA00022448"/>
    </source>
</evidence>
<feature type="transmembrane region" description="Helical" evidence="7">
    <location>
        <begin position="202"/>
        <end position="224"/>
    </location>
</feature>
<dbReference type="OMA" id="RWHPGYQ"/>
<comment type="subcellular location">
    <subcellularLocation>
        <location evidence="1 7">Cell membrane</location>
        <topology evidence="1 7">Multi-pass membrane protein</topology>
    </subcellularLocation>
</comment>
<evidence type="ECO:0000256" key="7">
    <source>
        <dbReference type="RuleBase" id="RU363032"/>
    </source>
</evidence>
<dbReference type="PANTHER" id="PTHR30151">
    <property type="entry name" value="ALKANE SULFONATE ABC TRANSPORTER-RELATED, MEMBRANE SUBUNIT"/>
    <property type="match status" value="1"/>
</dbReference>
<gene>
    <name evidence="9" type="ORF">BKD89_03770</name>
</gene>
<dbReference type="EMBL" id="CP017686">
    <property type="protein sequence ID" value="AYQ54923.1"/>
    <property type="molecule type" value="Genomic_DNA"/>
</dbReference>
<feature type="transmembrane region" description="Helical" evidence="7">
    <location>
        <begin position="81"/>
        <end position="100"/>
    </location>
</feature>
<comment type="similarity">
    <text evidence="7">Belongs to the binding-protein-dependent transport system permease family.</text>
</comment>
<dbReference type="SUPFAM" id="SSF161098">
    <property type="entry name" value="MetI-like"/>
    <property type="match status" value="1"/>
</dbReference>
<keyword evidence="6 7" id="KW-0472">Membrane</keyword>
<dbReference type="AlphaFoldDB" id="A0A3G3IGC3"/>
<reference evidence="9 10" key="1">
    <citation type="submission" date="2016-10" db="EMBL/GenBank/DDBJ databases">
        <title>Complete genome of the TMA-utilizing, human hosted archaeon Methanomethylophilus alvus Gen. nov, sp. nov., strain Mx-05, derived from a pure culture.</title>
        <authorList>
            <person name="Brugere J.-F."/>
            <person name="Ben Hania W."/>
            <person name="Chaudhary P.P."/>
            <person name="Gaci N."/>
            <person name="Borrel G."/>
            <person name="Cao Van Tuat L."/>
            <person name="Fardeau M.-L."/>
            <person name="Harris H.M.B."/>
            <person name="O'Toole P.W."/>
            <person name="Ollivier B."/>
        </authorList>
    </citation>
    <scope>NUCLEOTIDE SEQUENCE [LARGE SCALE GENOMIC DNA]</scope>
    <source>
        <strain evidence="9 10">Mx-05</strain>
    </source>
</reference>
<dbReference type="PANTHER" id="PTHR30151:SF0">
    <property type="entry name" value="ABC TRANSPORTER PERMEASE PROTEIN MJ0413-RELATED"/>
    <property type="match status" value="1"/>
</dbReference>